<dbReference type="Gene3D" id="1.20.150.30">
    <property type="entry name" value="Zincin-like metallopeptidase, N-terminal domain"/>
    <property type="match status" value="1"/>
</dbReference>
<accession>A0A9D1UKR5</accession>
<dbReference type="AlphaFoldDB" id="A0A9D1UKR5"/>
<evidence type="ECO:0000313" key="3">
    <source>
        <dbReference type="Proteomes" id="UP000824190"/>
    </source>
</evidence>
<dbReference type="NCBIfam" id="TIGR03624">
    <property type="entry name" value="putative hydrolase"/>
    <property type="match status" value="1"/>
</dbReference>
<keyword evidence="2" id="KW-0645">Protease</keyword>
<reference evidence="2" key="2">
    <citation type="submission" date="2021-04" db="EMBL/GenBank/DDBJ databases">
        <authorList>
            <person name="Gilroy R."/>
        </authorList>
    </citation>
    <scope>NUCLEOTIDE SEQUENCE</scope>
    <source>
        <strain evidence="2">CHK32-1732</strain>
    </source>
</reference>
<protein>
    <submittedName>
        <fullName evidence="2">Zinc-dependent metalloprotease</fullName>
    </submittedName>
</protein>
<dbReference type="Proteomes" id="UP000824190">
    <property type="component" value="Unassembled WGS sequence"/>
</dbReference>
<dbReference type="SUPFAM" id="SSF55486">
    <property type="entry name" value="Metalloproteases ('zincins'), catalytic domain"/>
    <property type="match status" value="1"/>
</dbReference>
<keyword evidence="2" id="KW-0482">Metalloprotease</keyword>
<evidence type="ECO:0000256" key="1">
    <source>
        <dbReference type="SAM" id="MobiDB-lite"/>
    </source>
</evidence>
<dbReference type="PANTHER" id="PTHR39420:SF2">
    <property type="entry name" value="HYDROLASE"/>
    <property type="match status" value="1"/>
</dbReference>
<gene>
    <name evidence="2" type="ORF">H9870_06785</name>
</gene>
<feature type="region of interest" description="Disordered" evidence="1">
    <location>
        <begin position="1"/>
        <end position="35"/>
    </location>
</feature>
<dbReference type="Pfam" id="PF10103">
    <property type="entry name" value="Zincin_2"/>
    <property type="match status" value="1"/>
</dbReference>
<comment type="caution">
    <text evidence="2">The sequence shown here is derived from an EMBL/GenBank/DDBJ whole genome shotgun (WGS) entry which is preliminary data.</text>
</comment>
<name>A0A9D1UKR5_9CORY</name>
<feature type="compositionally biased region" description="Acidic residues" evidence="1">
    <location>
        <begin position="486"/>
        <end position="525"/>
    </location>
</feature>
<keyword evidence="2" id="KW-0378">Hydrolase</keyword>
<evidence type="ECO:0000313" key="2">
    <source>
        <dbReference type="EMBL" id="HIW91347.1"/>
    </source>
</evidence>
<dbReference type="EMBL" id="DXGC01000065">
    <property type="protein sequence ID" value="HIW91347.1"/>
    <property type="molecule type" value="Genomic_DNA"/>
</dbReference>
<feature type="region of interest" description="Disordered" evidence="1">
    <location>
        <begin position="475"/>
        <end position="534"/>
    </location>
</feature>
<sequence>MSNFGFGSNGPDDESDDDGRRRDDDNGNSGNNDPFGFGANPFGFLFGAPGAGGANGAGGNGGNGAAGQGPGLGDILGQFGNMLAGFGRDMNSPDAQGPVNYALAERIARQQLTGDAARKQPASKDSQAVAESVRLVELWLDEATVLPAGATGSVAFTGSQWLDETLPRWKRVINPLAEKLGAASMDGLPEEIRSQLGPMSGIFSQINGMNFGMQLGRTLGQLAGTVAMSTQWGIPLAEGSVAAVNTSQLDDLSKKLGAERRETLIYLATREAAHLRLFQHVPWLVERVILDVEEFATGLSLDNSAMEEASQQFNPEMLGDPQKMQEMMSQLQDSDLSPTVVSSTDHARIRLETSLSLIEGWVDLVVGEAMGDRLPVAASIGAAWSVHRDKDQPGMDAMVKAVGISLSAPKASEAAELWRRLTVAVGIERRDQVWNHPDFLPVDSDLDSPAEFIDSILASEEEVDGFDPIGEIEKLERELNEGFDAPAEDDTADSADDSAVEDASDASDAADTEDDGNSDNDDNNDDNGASDSDK</sequence>
<dbReference type="PANTHER" id="PTHR39420">
    <property type="match status" value="1"/>
</dbReference>
<dbReference type="GO" id="GO:0008237">
    <property type="term" value="F:metallopeptidase activity"/>
    <property type="evidence" value="ECO:0007669"/>
    <property type="project" value="UniProtKB-KW"/>
</dbReference>
<organism evidence="2 3">
    <name type="scientific">Candidatus Corynebacterium avicola</name>
    <dbReference type="NCBI Taxonomy" id="2838527"/>
    <lineage>
        <taxon>Bacteria</taxon>
        <taxon>Bacillati</taxon>
        <taxon>Actinomycetota</taxon>
        <taxon>Actinomycetes</taxon>
        <taxon>Mycobacteriales</taxon>
        <taxon>Corynebacteriaceae</taxon>
        <taxon>Corynebacterium</taxon>
    </lineage>
</organism>
<proteinExistence type="predicted"/>
<dbReference type="InterPro" id="IPR042271">
    <property type="entry name" value="Zinicin_2_N"/>
</dbReference>
<dbReference type="InterPro" id="IPR018766">
    <property type="entry name" value="Zinicin_2"/>
</dbReference>
<reference evidence="2" key="1">
    <citation type="journal article" date="2021" name="PeerJ">
        <title>Extensive microbial diversity within the chicken gut microbiome revealed by metagenomics and culture.</title>
        <authorList>
            <person name="Gilroy R."/>
            <person name="Ravi A."/>
            <person name="Getino M."/>
            <person name="Pursley I."/>
            <person name="Horton D.L."/>
            <person name="Alikhan N.F."/>
            <person name="Baker D."/>
            <person name="Gharbi K."/>
            <person name="Hall N."/>
            <person name="Watson M."/>
            <person name="Adriaenssens E.M."/>
            <person name="Foster-Nyarko E."/>
            <person name="Jarju S."/>
            <person name="Secka A."/>
            <person name="Antonio M."/>
            <person name="Oren A."/>
            <person name="Chaudhuri R.R."/>
            <person name="La Ragione R."/>
            <person name="Hildebrand F."/>
            <person name="Pallen M.J."/>
        </authorList>
    </citation>
    <scope>NUCLEOTIDE SEQUENCE</scope>
    <source>
        <strain evidence="2">CHK32-1732</strain>
    </source>
</reference>